<sequence length="183" mass="20630">MSSDESQCVNDRLSKVTKEQEDINVVAIDCEMVGTRRGSILARVSIVNSKGETICDKFVKPTGKVIDYRTPVSGIRPRDIENGEAFAKVRQEVVKILKNKILVGHGLKHDLEVLQISHPEHMIRDTSLHWKVKESSKLRTPSLKFLAKRLLGVTIQEGEHSSVEDAKAALQVYLKERKNWESS</sequence>
<dbReference type="FunFam" id="3.30.420.10:FF:000007">
    <property type="entry name" value="Interferon-stimulated exonuclease gene 20"/>
    <property type="match status" value="1"/>
</dbReference>
<keyword evidence="6" id="KW-0269">Exonuclease</keyword>
<keyword evidence="5" id="KW-0378">Hydrolase</keyword>
<comment type="subcellular location">
    <subcellularLocation>
        <location evidence="1">Nucleus</location>
    </subcellularLocation>
</comment>
<dbReference type="GO" id="GO:0006364">
    <property type="term" value="P:rRNA processing"/>
    <property type="evidence" value="ECO:0007669"/>
    <property type="project" value="InterPro"/>
</dbReference>
<dbReference type="Proteomes" id="UP000475862">
    <property type="component" value="Unassembled WGS sequence"/>
</dbReference>
<comment type="caution">
    <text evidence="9">The sequence shown here is derived from an EMBL/GenBank/DDBJ whole genome shotgun (WGS) entry which is preliminary data.</text>
</comment>
<dbReference type="GO" id="GO:0008408">
    <property type="term" value="F:3'-5' exonuclease activity"/>
    <property type="evidence" value="ECO:0007669"/>
    <property type="project" value="InterPro"/>
</dbReference>
<dbReference type="Gene3D" id="3.30.420.10">
    <property type="entry name" value="Ribonuclease H-like superfamily/Ribonuclease H"/>
    <property type="match status" value="1"/>
</dbReference>
<dbReference type="GO" id="GO:0003676">
    <property type="term" value="F:nucleic acid binding"/>
    <property type="evidence" value="ECO:0007669"/>
    <property type="project" value="InterPro"/>
</dbReference>
<keyword evidence="7" id="KW-0539">Nucleus</keyword>
<dbReference type="InterPro" id="IPR047021">
    <property type="entry name" value="REXO1/3/4-like"/>
</dbReference>
<accession>A0A6G0T0F3</accession>
<dbReference type="SUPFAM" id="SSF53098">
    <property type="entry name" value="Ribonuclease H-like"/>
    <property type="match status" value="1"/>
</dbReference>
<gene>
    <name evidence="9" type="ORF">AGLY_015902</name>
</gene>
<name>A0A6G0T0F3_APHGL</name>
<evidence type="ECO:0000313" key="10">
    <source>
        <dbReference type="Proteomes" id="UP000475862"/>
    </source>
</evidence>
<dbReference type="AlphaFoldDB" id="A0A6G0T0F3"/>
<dbReference type="InterPro" id="IPR037431">
    <property type="entry name" value="REX4_DEDDh_dom"/>
</dbReference>
<evidence type="ECO:0000259" key="8">
    <source>
        <dbReference type="SMART" id="SM00479"/>
    </source>
</evidence>
<evidence type="ECO:0000256" key="2">
    <source>
        <dbReference type="ARBA" id="ARBA00010489"/>
    </source>
</evidence>
<proteinExistence type="inferred from homology"/>
<dbReference type="OrthoDB" id="8191639at2759"/>
<dbReference type="PANTHER" id="PTHR12801">
    <property type="entry name" value="RNA EXONUCLEASE REXO1 / RECO3 FAMILY MEMBER-RELATED"/>
    <property type="match status" value="1"/>
</dbReference>
<organism evidence="9 10">
    <name type="scientific">Aphis glycines</name>
    <name type="common">Soybean aphid</name>
    <dbReference type="NCBI Taxonomy" id="307491"/>
    <lineage>
        <taxon>Eukaryota</taxon>
        <taxon>Metazoa</taxon>
        <taxon>Ecdysozoa</taxon>
        <taxon>Arthropoda</taxon>
        <taxon>Hexapoda</taxon>
        <taxon>Insecta</taxon>
        <taxon>Pterygota</taxon>
        <taxon>Neoptera</taxon>
        <taxon>Paraneoptera</taxon>
        <taxon>Hemiptera</taxon>
        <taxon>Sternorrhyncha</taxon>
        <taxon>Aphidomorpha</taxon>
        <taxon>Aphidoidea</taxon>
        <taxon>Aphididae</taxon>
        <taxon>Aphidini</taxon>
        <taxon>Aphis</taxon>
        <taxon>Aphis</taxon>
    </lineage>
</organism>
<evidence type="ECO:0000256" key="3">
    <source>
        <dbReference type="ARBA" id="ARBA00016937"/>
    </source>
</evidence>
<evidence type="ECO:0000313" key="9">
    <source>
        <dbReference type="EMBL" id="KAE9523684.1"/>
    </source>
</evidence>
<evidence type="ECO:0000256" key="5">
    <source>
        <dbReference type="ARBA" id="ARBA00022801"/>
    </source>
</evidence>
<keyword evidence="10" id="KW-1185">Reference proteome</keyword>
<keyword evidence="4" id="KW-0540">Nuclease</keyword>
<protein>
    <recommendedName>
        <fullName evidence="3">RNA exonuclease 4</fullName>
    </recommendedName>
</protein>
<reference evidence="9 10" key="1">
    <citation type="submission" date="2019-08" db="EMBL/GenBank/DDBJ databases">
        <title>The genome of the soybean aphid Biotype 1, its phylome, world population structure and adaptation to the North American continent.</title>
        <authorList>
            <person name="Giordano R."/>
            <person name="Donthu R.K."/>
            <person name="Hernandez A.G."/>
            <person name="Wright C.L."/>
            <person name="Zimin A.V."/>
        </authorList>
    </citation>
    <scope>NUCLEOTIDE SEQUENCE [LARGE SCALE GENOMIC DNA]</scope>
    <source>
        <tissue evidence="9">Whole aphids</tissue>
    </source>
</reference>
<dbReference type="EMBL" id="VYZN01000078">
    <property type="protein sequence ID" value="KAE9523684.1"/>
    <property type="molecule type" value="Genomic_DNA"/>
</dbReference>
<feature type="domain" description="Exonuclease" evidence="8">
    <location>
        <begin position="24"/>
        <end position="182"/>
    </location>
</feature>
<evidence type="ECO:0000256" key="7">
    <source>
        <dbReference type="ARBA" id="ARBA00023242"/>
    </source>
</evidence>
<dbReference type="SMART" id="SM00479">
    <property type="entry name" value="EXOIII"/>
    <property type="match status" value="1"/>
</dbReference>
<dbReference type="InterPro" id="IPR036397">
    <property type="entry name" value="RNaseH_sf"/>
</dbReference>
<evidence type="ECO:0000256" key="4">
    <source>
        <dbReference type="ARBA" id="ARBA00022722"/>
    </source>
</evidence>
<evidence type="ECO:0000256" key="6">
    <source>
        <dbReference type="ARBA" id="ARBA00022839"/>
    </source>
</evidence>
<evidence type="ECO:0000256" key="1">
    <source>
        <dbReference type="ARBA" id="ARBA00004123"/>
    </source>
</evidence>
<dbReference type="Pfam" id="PF00929">
    <property type="entry name" value="RNase_T"/>
    <property type="match status" value="1"/>
</dbReference>
<dbReference type="InterPro" id="IPR013520">
    <property type="entry name" value="Ribonucl_H"/>
</dbReference>
<dbReference type="GO" id="GO:0005634">
    <property type="term" value="C:nucleus"/>
    <property type="evidence" value="ECO:0007669"/>
    <property type="project" value="UniProtKB-SubCell"/>
</dbReference>
<dbReference type="InterPro" id="IPR012337">
    <property type="entry name" value="RNaseH-like_sf"/>
</dbReference>
<dbReference type="PANTHER" id="PTHR12801:SF158">
    <property type="entry name" value="RNA EXONUCLEASE 4"/>
    <property type="match status" value="1"/>
</dbReference>
<dbReference type="CDD" id="cd06144">
    <property type="entry name" value="REX4_like"/>
    <property type="match status" value="1"/>
</dbReference>
<comment type="similarity">
    <text evidence="2">Belongs to the REXO4 family.</text>
</comment>